<feature type="compositionally biased region" description="Polar residues" evidence="1">
    <location>
        <begin position="250"/>
        <end position="260"/>
    </location>
</feature>
<evidence type="ECO:0000313" key="3">
    <source>
        <dbReference type="Proteomes" id="UP001168877"/>
    </source>
</evidence>
<reference evidence="2" key="2">
    <citation type="submission" date="2023-06" db="EMBL/GenBank/DDBJ databases">
        <authorList>
            <person name="Swenson N.G."/>
            <person name="Wegrzyn J.L."/>
            <person name="Mcevoy S.L."/>
        </authorList>
    </citation>
    <scope>NUCLEOTIDE SEQUENCE</scope>
    <source>
        <strain evidence="2">NS2018</strain>
        <tissue evidence="2">Leaf</tissue>
    </source>
</reference>
<feature type="region of interest" description="Disordered" evidence="1">
    <location>
        <begin position="113"/>
        <end position="139"/>
    </location>
</feature>
<sequence length="260" mass="28434">MVKNEAGGFSVQLVEDKEEVDTFWVENHLHLKVERKEPRLKFVSDKAKVQMVSRSEAVTEVAASYVKANGDKLEKVISGQMVKSAGLVRGEAEYGNSYKEGKKKGLLVGKGNNVEFSSDSSESESGEKDMGPFQKECSMGGQTDGLMKKVVAHCVGVIDDWRGPDNLKVDQAHWLSVDLLNSTTFSSDGSLVNREGPSPLLQRSPIAMEIPSKLGDLTNSSKEISEYLEQEEGEVSDSDDSSVREIERIQVNSSESQPGS</sequence>
<feature type="region of interest" description="Disordered" evidence="1">
    <location>
        <begin position="211"/>
        <end position="260"/>
    </location>
</feature>
<evidence type="ECO:0000313" key="2">
    <source>
        <dbReference type="EMBL" id="KAK0589486.1"/>
    </source>
</evidence>
<protein>
    <submittedName>
        <fullName evidence="2">Uncharacterized protein</fullName>
    </submittedName>
</protein>
<feature type="compositionally biased region" description="Acidic residues" evidence="1">
    <location>
        <begin position="226"/>
        <end position="240"/>
    </location>
</feature>
<name>A0AA39S349_ACESA</name>
<keyword evidence="3" id="KW-1185">Reference proteome</keyword>
<gene>
    <name evidence="2" type="ORF">LWI29_014975</name>
</gene>
<dbReference type="EMBL" id="JAUESC010000381">
    <property type="protein sequence ID" value="KAK0589486.1"/>
    <property type="molecule type" value="Genomic_DNA"/>
</dbReference>
<proteinExistence type="predicted"/>
<accession>A0AA39S349</accession>
<reference evidence="2" key="1">
    <citation type="journal article" date="2022" name="Plant J.">
        <title>Strategies of tolerance reflected in two North American maple genomes.</title>
        <authorList>
            <person name="McEvoy S.L."/>
            <person name="Sezen U.U."/>
            <person name="Trouern-Trend A."/>
            <person name="McMahon S.M."/>
            <person name="Schaberg P.G."/>
            <person name="Yang J."/>
            <person name="Wegrzyn J.L."/>
            <person name="Swenson N.G."/>
        </authorList>
    </citation>
    <scope>NUCLEOTIDE SEQUENCE</scope>
    <source>
        <strain evidence="2">NS2018</strain>
    </source>
</reference>
<organism evidence="2 3">
    <name type="scientific">Acer saccharum</name>
    <name type="common">Sugar maple</name>
    <dbReference type="NCBI Taxonomy" id="4024"/>
    <lineage>
        <taxon>Eukaryota</taxon>
        <taxon>Viridiplantae</taxon>
        <taxon>Streptophyta</taxon>
        <taxon>Embryophyta</taxon>
        <taxon>Tracheophyta</taxon>
        <taxon>Spermatophyta</taxon>
        <taxon>Magnoliopsida</taxon>
        <taxon>eudicotyledons</taxon>
        <taxon>Gunneridae</taxon>
        <taxon>Pentapetalae</taxon>
        <taxon>rosids</taxon>
        <taxon>malvids</taxon>
        <taxon>Sapindales</taxon>
        <taxon>Sapindaceae</taxon>
        <taxon>Hippocastanoideae</taxon>
        <taxon>Acereae</taxon>
        <taxon>Acer</taxon>
    </lineage>
</organism>
<dbReference type="Proteomes" id="UP001168877">
    <property type="component" value="Unassembled WGS sequence"/>
</dbReference>
<comment type="caution">
    <text evidence="2">The sequence shown here is derived from an EMBL/GenBank/DDBJ whole genome shotgun (WGS) entry which is preliminary data.</text>
</comment>
<dbReference type="AlphaFoldDB" id="A0AA39S349"/>
<evidence type="ECO:0000256" key="1">
    <source>
        <dbReference type="SAM" id="MobiDB-lite"/>
    </source>
</evidence>